<dbReference type="InterPro" id="IPR025118">
    <property type="entry name" value="DUF4045"/>
</dbReference>
<dbReference type="OrthoDB" id="6375767at2759"/>
<feature type="compositionally biased region" description="Polar residues" evidence="1">
    <location>
        <begin position="430"/>
        <end position="442"/>
    </location>
</feature>
<dbReference type="Pfam" id="PF13254">
    <property type="entry name" value="DUF4045"/>
    <property type="match status" value="1"/>
</dbReference>
<feature type="compositionally biased region" description="Basic and acidic residues" evidence="1">
    <location>
        <begin position="19"/>
        <end position="55"/>
    </location>
</feature>
<sequence length="950" mass="101021">MSVADSSEDVIDFLQRIKELGHKRDEEDDERARKLEQEILEGRKQRQARRSERARSISPTKSSPANTPTASKVSLGLPSASSSQDLSASHDPQSCTDTAIENTMDSAVPTSSATKQSYAAGGDARTSGSNYKLNDPPKISPSSAMPSRSSPLSWQRRPTSQSSDHTRSRPLSMVATENAARSPKAQSPEASPATAEPVLSRDQISQSLASQDQPRFRQTADRGMNSPAYRRNQAEDGERSDQGQGSARVKLPGMSGESPPSLRTAEEPMDRSSSLSSSSAAVGNTMRESYHALPATAGRVGSPQVPLTGALRLDPPNSTAQSENRGMAMSPSQGRISPERLDRPLSPTKGMGGFVQSAMMKRSDSVNKRWSVQSPPGLNRANSVASNRSNHDAGTGNTLGAASHLPTVYSSLSRESSPRPPSRPTSSHSTVTAPQDGPTASSIDDEGFVKPALPTSRSQTPQTTKEGSNEPSPAIDTTSRVDATPPTSPSKTMDPRRWSPTKSSWLETALNKPESPKPKSVPHPQQPSWMSEINKAKQKGSADLGRGPVANIKHEVAIGGLMRTPPPGRLSKPPGTGGLPSGFSSAALSKGRPESGSSQGSEDTAKQSDLGEASSQASRIPPATTKVKPETPPKKDFRSTLKPRQIPTENSGSAEPEFKNVFGQLRRTKTQNYVAPDELKNNITRGKAALNLTGGPKKTERTDGFKEAILKKKEDFKKTQIEGKGVRPTSGTNKENDVPEALARRRAMSRVEPSSSLDASPTHRTEPSKSSGMGKESMAVGGGKLASRFNPVLAGLLARGPPSMTSDASRSSSPANSTTSQRAVGMITTTDPQEPGPQLTHMTKSRARGPRRKAPSAAPSTPGADPAKPEPEAISVSDTANLEKSKSAPQPVKPLKPVQNISQPDSVSPTKEVATSQPSSPRKLDMKRRSQFLQEGPDKFNGIETQSSQL</sequence>
<feature type="compositionally biased region" description="Polar residues" evidence="1">
    <location>
        <begin position="899"/>
        <end position="920"/>
    </location>
</feature>
<feature type="compositionally biased region" description="Polar residues" evidence="1">
    <location>
        <begin position="93"/>
        <end position="117"/>
    </location>
</feature>
<evidence type="ECO:0000256" key="1">
    <source>
        <dbReference type="SAM" id="MobiDB-lite"/>
    </source>
</evidence>
<gene>
    <name evidence="3" type="ORF">BJ875DRAFT_212245</name>
</gene>
<feature type="compositionally biased region" description="Basic and acidic residues" evidence="1">
    <location>
        <begin position="712"/>
        <end position="725"/>
    </location>
</feature>
<feature type="compositionally biased region" description="Polar residues" evidence="1">
    <location>
        <begin position="455"/>
        <end position="481"/>
    </location>
</feature>
<feature type="region of interest" description="Disordered" evidence="1">
    <location>
        <begin position="19"/>
        <end position="661"/>
    </location>
</feature>
<proteinExistence type="predicted"/>
<evidence type="ECO:0000313" key="4">
    <source>
        <dbReference type="Proteomes" id="UP000824998"/>
    </source>
</evidence>
<comment type="caution">
    <text evidence="3">The sequence shown here is derived from an EMBL/GenBank/DDBJ whole genome shotgun (WGS) entry which is preliminary data.</text>
</comment>
<feature type="compositionally biased region" description="Basic and acidic residues" evidence="1">
    <location>
        <begin position="627"/>
        <end position="639"/>
    </location>
</feature>
<feature type="compositionally biased region" description="Polar residues" evidence="1">
    <location>
        <begin position="202"/>
        <end position="213"/>
    </location>
</feature>
<name>A0A9P7YN57_9HELO</name>
<dbReference type="EMBL" id="MU251402">
    <property type="protein sequence ID" value="KAG9236646.1"/>
    <property type="molecule type" value="Genomic_DNA"/>
</dbReference>
<evidence type="ECO:0000313" key="3">
    <source>
        <dbReference type="EMBL" id="KAG9236646.1"/>
    </source>
</evidence>
<accession>A0A9P7YN57</accession>
<feature type="compositionally biased region" description="Basic and acidic residues" evidence="1">
    <location>
        <begin position="232"/>
        <end position="241"/>
    </location>
</feature>
<feature type="compositionally biased region" description="Low complexity" evidence="1">
    <location>
        <begin position="140"/>
        <end position="153"/>
    </location>
</feature>
<evidence type="ECO:0000259" key="2">
    <source>
        <dbReference type="Pfam" id="PF13254"/>
    </source>
</evidence>
<protein>
    <recommendedName>
        <fullName evidence="2">DUF4045 domain-containing protein</fullName>
    </recommendedName>
</protein>
<reference evidence="3" key="1">
    <citation type="journal article" date="2021" name="IMA Fungus">
        <title>Genomic characterization of three marine fungi, including Emericellopsis atlantica sp. nov. with signatures of a generalist lifestyle and marine biomass degradation.</title>
        <authorList>
            <person name="Hagestad O.C."/>
            <person name="Hou L."/>
            <person name="Andersen J.H."/>
            <person name="Hansen E.H."/>
            <person name="Altermark B."/>
            <person name="Li C."/>
            <person name="Kuhnert E."/>
            <person name="Cox R.J."/>
            <person name="Crous P.W."/>
            <person name="Spatafora J.W."/>
            <person name="Lail K."/>
            <person name="Amirebrahimi M."/>
            <person name="Lipzen A."/>
            <person name="Pangilinan J."/>
            <person name="Andreopoulos W."/>
            <person name="Hayes R.D."/>
            <person name="Ng V."/>
            <person name="Grigoriev I.V."/>
            <person name="Jackson S.A."/>
            <person name="Sutton T.D.S."/>
            <person name="Dobson A.D.W."/>
            <person name="Rama T."/>
        </authorList>
    </citation>
    <scope>NUCLEOTIDE SEQUENCE</scope>
    <source>
        <strain evidence="3">TRa018bII</strain>
    </source>
</reference>
<feature type="compositionally biased region" description="Polar residues" evidence="1">
    <location>
        <begin position="316"/>
        <end position="335"/>
    </location>
</feature>
<feature type="compositionally biased region" description="Low complexity" evidence="1">
    <location>
        <begin position="379"/>
        <end position="388"/>
    </location>
</feature>
<dbReference type="Proteomes" id="UP000824998">
    <property type="component" value="Unassembled WGS sequence"/>
</dbReference>
<organism evidence="3 4">
    <name type="scientific">Amylocarpus encephaloides</name>
    <dbReference type="NCBI Taxonomy" id="45428"/>
    <lineage>
        <taxon>Eukaryota</taxon>
        <taxon>Fungi</taxon>
        <taxon>Dikarya</taxon>
        <taxon>Ascomycota</taxon>
        <taxon>Pezizomycotina</taxon>
        <taxon>Leotiomycetes</taxon>
        <taxon>Helotiales</taxon>
        <taxon>Helotiales incertae sedis</taxon>
        <taxon>Amylocarpus</taxon>
    </lineage>
</organism>
<feature type="compositionally biased region" description="Low complexity" evidence="1">
    <location>
        <begin position="801"/>
        <end position="820"/>
    </location>
</feature>
<feature type="compositionally biased region" description="Basic residues" evidence="1">
    <location>
        <begin position="843"/>
        <end position="854"/>
    </location>
</feature>
<feature type="region of interest" description="Disordered" evidence="1">
    <location>
        <begin position="796"/>
        <end position="950"/>
    </location>
</feature>
<dbReference type="AlphaFoldDB" id="A0A9P7YN57"/>
<feature type="domain" description="DUF4045" evidence="2">
    <location>
        <begin position="7"/>
        <end position="716"/>
    </location>
</feature>
<feature type="compositionally biased region" description="Low complexity" evidence="1">
    <location>
        <begin position="77"/>
        <end position="92"/>
    </location>
</feature>
<feature type="region of interest" description="Disordered" evidence="1">
    <location>
        <begin position="712"/>
        <end position="783"/>
    </location>
</feature>
<keyword evidence="4" id="KW-1185">Reference proteome</keyword>
<feature type="compositionally biased region" description="Polar residues" evidence="1">
    <location>
        <begin position="57"/>
        <end position="72"/>
    </location>
</feature>